<evidence type="ECO:0000256" key="1">
    <source>
        <dbReference type="ARBA" id="ARBA00001917"/>
    </source>
</evidence>
<feature type="domain" description="FMN-dependent dehydrogenase" evidence="12">
    <location>
        <begin position="159"/>
        <end position="334"/>
    </location>
</feature>
<evidence type="ECO:0000256" key="9">
    <source>
        <dbReference type="ARBA" id="ARBA00023235"/>
    </source>
</evidence>
<protein>
    <recommendedName>
        <fullName evidence="11">Isopentenyl-diphosphate delta-isomerase</fullName>
        <shortName evidence="11">IPP isomerase</shortName>
        <ecNumber evidence="11">5.3.3.2</ecNumber>
    </recommendedName>
    <alternativeName>
        <fullName evidence="11">Isopentenyl diphosphate:dimethylallyl diphosphate isomerase</fullName>
    </alternativeName>
    <alternativeName>
        <fullName evidence="11">Isopentenyl pyrophosphate isomerase</fullName>
    </alternativeName>
    <alternativeName>
        <fullName evidence="11">Type 2 isopentenyl diphosphate isomerase</fullName>
        <shortName evidence="11">IDI-2</shortName>
    </alternativeName>
</protein>
<evidence type="ECO:0000256" key="4">
    <source>
        <dbReference type="ARBA" id="ARBA00022643"/>
    </source>
</evidence>
<keyword evidence="2 11" id="KW-0963">Cytoplasm</keyword>
<name>A0A7T9DIZ4_9ARCH</name>
<dbReference type="PIRSF" id="PIRSF003314">
    <property type="entry name" value="IPP_isomerase"/>
    <property type="match status" value="1"/>
</dbReference>
<comment type="function">
    <text evidence="11">Involved in the biosynthesis of isoprenoids. Catalyzes the 1,3-allylic rearrangement of the homoallylic substrate isopentenyl (IPP) to its allylic isomer, dimethylallyl diphosphate (DMAPP).</text>
</comment>
<dbReference type="InterPro" id="IPR011179">
    <property type="entry name" value="IPdP_isomerase"/>
</dbReference>
<evidence type="ECO:0000259" key="12">
    <source>
        <dbReference type="Pfam" id="PF01070"/>
    </source>
</evidence>
<evidence type="ECO:0000256" key="8">
    <source>
        <dbReference type="ARBA" id="ARBA00023229"/>
    </source>
</evidence>
<evidence type="ECO:0000256" key="6">
    <source>
        <dbReference type="ARBA" id="ARBA00022842"/>
    </source>
</evidence>
<dbReference type="Pfam" id="PF01070">
    <property type="entry name" value="FMN_dh"/>
    <property type="match status" value="1"/>
</dbReference>
<organism evidence="13">
    <name type="scientific">Candidatus Iainarchaeum sp</name>
    <dbReference type="NCBI Taxonomy" id="3101447"/>
    <lineage>
        <taxon>Archaea</taxon>
        <taxon>Candidatus Iainarchaeota</taxon>
        <taxon>Candidatus Iainarchaeia</taxon>
        <taxon>Candidatus Iainarchaeales</taxon>
        <taxon>Candidatus Iainarchaeaceae</taxon>
        <taxon>Candidatus Iainarchaeum</taxon>
    </lineage>
</organism>
<keyword evidence="7 11" id="KW-0521">NADP</keyword>
<evidence type="ECO:0000313" key="13">
    <source>
        <dbReference type="EMBL" id="QQR92177.1"/>
    </source>
</evidence>
<dbReference type="GO" id="GO:0005737">
    <property type="term" value="C:cytoplasm"/>
    <property type="evidence" value="ECO:0007669"/>
    <property type="project" value="UniProtKB-SubCell"/>
</dbReference>
<feature type="binding site" evidence="11">
    <location>
        <begin position="10"/>
        <end position="11"/>
    </location>
    <ligand>
        <name>substrate</name>
    </ligand>
</feature>
<comment type="cofactor">
    <cofactor evidence="11">
        <name>Mg(2+)</name>
        <dbReference type="ChEBI" id="CHEBI:18420"/>
    </cofactor>
</comment>
<comment type="subcellular location">
    <subcellularLocation>
        <location evidence="11">Cytoplasm</location>
    </subcellularLocation>
</comment>
<dbReference type="Proteomes" id="UP000596004">
    <property type="component" value="Chromosome"/>
</dbReference>
<comment type="caution">
    <text evidence="11">Lacks conserved residue(s) required for the propagation of feature annotation.</text>
</comment>
<dbReference type="InterPro" id="IPR013785">
    <property type="entry name" value="Aldolase_TIM"/>
</dbReference>
<feature type="binding site" evidence="11">
    <location>
        <begin position="99"/>
        <end position="101"/>
    </location>
    <ligand>
        <name>substrate</name>
    </ligand>
</feature>
<feature type="binding site" evidence="11">
    <location>
        <begin position="271"/>
        <end position="273"/>
    </location>
    <ligand>
        <name>FMN</name>
        <dbReference type="ChEBI" id="CHEBI:58210"/>
    </ligand>
</feature>
<feature type="binding site" evidence="11">
    <location>
        <begin position="69"/>
        <end position="71"/>
    </location>
    <ligand>
        <name>FMN</name>
        <dbReference type="ChEBI" id="CHEBI:58210"/>
    </ligand>
</feature>
<feature type="binding site" evidence="11">
    <location>
        <position position="68"/>
    </location>
    <ligand>
        <name>FMN</name>
        <dbReference type="ChEBI" id="CHEBI:58210"/>
    </ligand>
</feature>
<dbReference type="EMBL" id="CP064981">
    <property type="protein sequence ID" value="QQR92177.1"/>
    <property type="molecule type" value="Genomic_DNA"/>
</dbReference>
<evidence type="ECO:0000256" key="3">
    <source>
        <dbReference type="ARBA" id="ARBA00022630"/>
    </source>
</evidence>
<dbReference type="CDD" id="cd02811">
    <property type="entry name" value="IDI-2_FMN"/>
    <property type="match status" value="1"/>
</dbReference>
<dbReference type="PANTHER" id="PTHR43665">
    <property type="entry name" value="ISOPENTENYL-DIPHOSPHATE DELTA-ISOMERASE"/>
    <property type="match status" value="1"/>
</dbReference>
<comment type="catalytic activity">
    <reaction evidence="11">
        <text>isopentenyl diphosphate = dimethylallyl diphosphate</text>
        <dbReference type="Rhea" id="RHEA:23284"/>
        <dbReference type="ChEBI" id="CHEBI:57623"/>
        <dbReference type="ChEBI" id="CHEBI:128769"/>
        <dbReference type="EC" id="5.3.3.2"/>
    </reaction>
</comment>
<keyword evidence="3 11" id="KW-0285">Flavoprotein</keyword>
<dbReference type="GO" id="GO:0000287">
    <property type="term" value="F:magnesium ion binding"/>
    <property type="evidence" value="ECO:0007669"/>
    <property type="project" value="UniProtKB-UniRule"/>
</dbReference>
<evidence type="ECO:0000256" key="11">
    <source>
        <dbReference type="HAMAP-Rule" id="MF_00354"/>
    </source>
</evidence>
<evidence type="ECO:0000256" key="7">
    <source>
        <dbReference type="ARBA" id="ARBA00022857"/>
    </source>
</evidence>
<feature type="binding site" evidence="11">
    <location>
        <position position="162"/>
    </location>
    <ligand>
        <name>Mg(2+)</name>
        <dbReference type="ChEBI" id="CHEBI:18420"/>
    </ligand>
</feature>
<dbReference type="SUPFAM" id="SSF51395">
    <property type="entry name" value="FMN-linked oxidoreductases"/>
    <property type="match status" value="1"/>
</dbReference>
<keyword evidence="6 11" id="KW-0460">Magnesium</keyword>
<keyword evidence="5 11" id="KW-0479">Metal-binding</keyword>
<dbReference type="PANTHER" id="PTHR43665:SF1">
    <property type="entry name" value="ISOPENTENYL-DIPHOSPHATE DELTA-ISOMERASE"/>
    <property type="match status" value="1"/>
</dbReference>
<dbReference type="GO" id="GO:0070402">
    <property type="term" value="F:NADPH binding"/>
    <property type="evidence" value="ECO:0007669"/>
    <property type="project" value="UniProtKB-UniRule"/>
</dbReference>
<feature type="binding site" evidence="11">
    <location>
        <position position="161"/>
    </location>
    <ligand>
        <name>substrate</name>
    </ligand>
</feature>
<dbReference type="Gene3D" id="3.20.20.70">
    <property type="entry name" value="Aldolase class I"/>
    <property type="match status" value="1"/>
</dbReference>
<keyword evidence="4 11" id="KW-0288">FMN</keyword>
<comment type="subunit">
    <text evidence="10 11">Homooctamer. Dimer of tetramers.</text>
</comment>
<comment type="cofactor">
    <cofactor evidence="1 11">
        <name>FMN</name>
        <dbReference type="ChEBI" id="CHEBI:58210"/>
    </cofactor>
</comment>
<feature type="binding site" evidence="11">
    <location>
        <begin position="292"/>
        <end position="293"/>
    </location>
    <ligand>
        <name>FMN</name>
        <dbReference type="ChEBI" id="CHEBI:58210"/>
    </ligand>
</feature>
<evidence type="ECO:0000256" key="10">
    <source>
        <dbReference type="ARBA" id="ARBA00025810"/>
    </source>
</evidence>
<dbReference type="NCBIfam" id="TIGR02151">
    <property type="entry name" value="IPP_isom_2"/>
    <property type="match status" value="1"/>
</dbReference>
<dbReference type="GO" id="GO:0008299">
    <property type="term" value="P:isoprenoid biosynthetic process"/>
    <property type="evidence" value="ECO:0007669"/>
    <property type="project" value="UniProtKB-UniRule"/>
</dbReference>
<feature type="binding site" evidence="11">
    <location>
        <position position="223"/>
    </location>
    <ligand>
        <name>FMN</name>
        <dbReference type="ChEBI" id="CHEBI:58210"/>
    </ligand>
</feature>
<reference evidence="13" key="1">
    <citation type="submission" date="2020-11" db="EMBL/GenBank/DDBJ databases">
        <title>Connecting structure to function with the recovery of over 1000 high-quality activated sludge metagenome-assembled genomes encoding full-length rRNA genes using long-read sequencing.</title>
        <authorList>
            <person name="Singleton C.M."/>
            <person name="Petriglieri F."/>
            <person name="Kristensen J.M."/>
            <person name="Kirkegaard R.H."/>
            <person name="Michaelsen T.Y."/>
            <person name="Andersen M.H."/>
            <person name="Karst S.M."/>
            <person name="Dueholm M.S."/>
            <person name="Nielsen P.H."/>
            <person name="Albertsen M."/>
        </authorList>
    </citation>
    <scope>NUCLEOTIDE SEQUENCE</scope>
    <source>
        <strain evidence="13">Fred_18-Q3-R57-64_BAT3C.431</strain>
    </source>
</reference>
<proteinExistence type="inferred from homology"/>
<keyword evidence="8 11" id="KW-0414">Isoprene biosynthesis</keyword>
<comment type="similarity">
    <text evidence="11">Belongs to the IPP isomerase type 2 family.</text>
</comment>
<feature type="binding site" evidence="11">
    <location>
        <position position="127"/>
    </location>
    <ligand>
        <name>FMN</name>
        <dbReference type="ChEBI" id="CHEBI:58210"/>
    </ligand>
</feature>
<dbReference type="HAMAP" id="MF_00354">
    <property type="entry name" value="Idi_2"/>
    <property type="match status" value="1"/>
</dbReference>
<evidence type="ECO:0000256" key="5">
    <source>
        <dbReference type="ARBA" id="ARBA00022723"/>
    </source>
</evidence>
<comment type="cofactor">
    <cofactor evidence="11">
        <name>NADPH</name>
        <dbReference type="ChEBI" id="CHEBI:57783"/>
    </cofactor>
</comment>
<feature type="binding site" evidence="11">
    <location>
        <position position="99"/>
    </location>
    <ligand>
        <name>FMN</name>
        <dbReference type="ChEBI" id="CHEBI:58210"/>
    </ligand>
</feature>
<keyword evidence="9 11" id="KW-0413">Isomerase</keyword>
<gene>
    <name evidence="11" type="primary">fni</name>
    <name evidence="13" type="ORF">IPJ89_03380</name>
</gene>
<feature type="binding site" evidence="11">
    <location>
        <position position="193"/>
    </location>
    <ligand>
        <name>FMN</name>
        <dbReference type="ChEBI" id="CHEBI:58210"/>
    </ligand>
</feature>
<dbReference type="InterPro" id="IPR000262">
    <property type="entry name" value="FMN-dep_DH"/>
</dbReference>
<sequence>MPTKDLTSQRKIEHVNIVLQKPVQFTQKTTGFEEMEVEYLTLPEIDAGKIDTRTTFLKHAFSFPFMVSSMTGGHEKTTIINRQIAQACEEVGIGMGLGSTRAAIENKKTMASFDVRKYAPNIFLACNIGVSNLKKYSSKQLQKLVDDLQCDAMIVHSNSAQEIVQHEGTPQFSDCLKEIGRVARELEVPVYVKEVGNGISPTNVKQLDKLPIAAIDVAGAGGTSWTAIESKRGTMDNKELGEKFWNVGIPTVPAVIGAKRYSKKPIIASGGVRSGQDVLKAMVLGASMSAAAIPIILAQDNGGAQKIVSHLEKLQREFRAGMFLAGAKNVSALHGKKYYLFGKTKEWVEQL</sequence>
<dbReference type="EC" id="5.3.3.2" evidence="11"/>
<dbReference type="AlphaFoldDB" id="A0A7T9DIZ4"/>
<accession>A0A7T9DIZ4</accession>
<dbReference type="GO" id="GO:0010181">
    <property type="term" value="F:FMN binding"/>
    <property type="evidence" value="ECO:0007669"/>
    <property type="project" value="UniProtKB-UniRule"/>
</dbReference>
<dbReference type="GO" id="GO:0004452">
    <property type="term" value="F:isopentenyl-diphosphate delta-isomerase activity"/>
    <property type="evidence" value="ECO:0007669"/>
    <property type="project" value="UniProtKB-UniRule"/>
</dbReference>
<evidence type="ECO:0000256" key="2">
    <source>
        <dbReference type="ARBA" id="ARBA00022490"/>
    </source>
</evidence>
<dbReference type="GO" id="GO:0016491">
    <property type="term" value="F:oxidoreductase activity"/>
    <property type="evidence" value="ECO:0007669"/>
    <property type="project" value="InterPro"/>
</dbReference>